<evidence type="ECO:0000256" key="2">
    <source>
        <dbReference type="ARBA" id="ARBA00022676"/>
    </source>
</evidence>
<dbReference type="Proteomes" id="UP001500213">
    <property type="component" value="Unassembled WGS sequence"/>
</dbReference>
<dbReference type="InterPro" id="IPR028098">
    <property type="entry name" value="Glyco_trans_4-like_N"/>
</dbReference>
<dbReference type="PANTHER" id="PTHR45947">
    <property type="entry name" value="SULFOQUINOVOSYL TRANSFERASE SQD2"/>
    <property type="match status" value="1"/>
</dbReference>
<dbReference type="InterPro" id="IPR050194">
    <property type="entry name" value="Glycosyltransferase_grp1"/>
</dbReference>
<dbReference type="Pfam" id="PF13439">
    <property type="entry name" value="Glyco_transf_4"/>
    <property type="match status" value="1"/>
</dbReference>
<dbReference type="Gene3D" id="3.40.50.2000">
    <property type="entry name" value="Glycogen Phosphorylase B"/>
    <property type="match status" value="2"/>
</dbReference>
<dbReference type="SUPFAM" id="SSF53756">
    <property type="entry name" value="UDP-Glycosyltransferase/glycogen phosphorylase"/>
    <property type="match status" value="1"/>
</dbReference>
<accession>A0ABP8AVE5</accession>
<keyword evidence="7" id="KW-1185">Reference proteome</keyword>
<proteinExistence type="predicted"/>
<dbReference type="RefSeq" id="WP_344776865.1">
    <property type="nucleotide sequence ID" value="NZ_BAABBX010000015.1"/>
</dbReference>
<dbReference type="Pfam" id="PF00534">
    <property type="entry name" value="Glycos_transf_1"/>
    <property type="match status" value="1"/>
</dbReference>
<keyword evidence="3" id="KW-0808">Transferase</keyword>
<name>A0ABP8AVE5_9MICO</name>
<protein>
    <recommendedName>
        <fullName evidence="1">D-inositol 3-phosphate glycosyltransferase</fullName>
    </recommendedName>
</protein>
<comment type="caution">
    <text evidence="6">The sequence shown here is derived from an EMBL/GenBank/DDBJ whole genome shotgun (WGS) entry which is preliminary data.</text>
</comment>
<feature type="domain" description="Glycosyltransferase subfamily 4-like N-terminal" evidence="5">
    <location>
        <begin position="14"/>
        <end position="181"/>
    </location>
</feature>
<organism evidence="6 7">
    <name type="scientific">Gryllotalpicola kribbensis</name>
    <dbReference type="NCBI Taxonomy" id="993084"/>
    <lineage>
        <taxon>Bacteria</taxon>
        <taxon>Bacillati</taxon>
        <taxon>Actinomycetota</taxon>
        <taxon>Actinomycetes</taxon>
        <taxon>Micrococcales</taxon>
        <taxon>Microbacteriaceae</taxon>
        <taxon>Gryllotalpicola</taxon>
    </lineage>
</organism>
<evidence type="ECO:0000313" key="7">
    <source>
        <dbReference type="Proteomes" id="UP001500213"/>
    </source>
</evidence>
<sequence>MSGVIVNEWIEPQGGAEKVLDSFAVTYPDAQIVCPWNDAPGRYASFRVTESRLARGPLRRHKALSMPFMLSDWRHVKVKDADWVLCSSHLFAHHARLQGTARDAKKYVFVHSPARYIWEPQLDDRGAGVLKRMAAVPLKAVDRRRAQEAHKIATVSRFVAERVERCWDRESTVIHPPVDVSAFADDAVGELSADERRLLDTLPETFVLGASRLVPYKRVDVALAAGEAAQLPVIVAGDGPDRARLEALAAEQSSPVHFVGRPSTPLLRELYRRSLVYVFAPVEDFGIMPVEAMATGTPVLVSALGGASETVVDGVSGVHLRSFDRGELRRAVEAAATLDPEACRARAREFDGAGFGARIREWMAS</sequence>
<dbReference type="EMBL" id="BAABBX010000015">
    <property type="protein sequence ID" value="GAA4191486.1"/>
    <property type="molecule type" value="Genomic_DNA"/>
</dbReference>
<dbReference type="InterPro" id="IPR001296">
    <property type="entry name" value="Glyco_trans_1"/>
</dbReference>
<evidence type="ECO:0000256" key="1">
    <source>
        <dbReference type="ARBA" id="ARBA00021292"/>
    </source>
</evidence>
<reference evidence="7" key="1">
    <citation type="journal article" date="2019" name="Int. J. Syst. Evol. Microbiol.">
        <title>The Global Catalogue of Microorganisms (GCM) 10K type strain sequencing project: providing services to taxonomists for standard genome sequencing and annotation.</title>
        <authorList>
            <consortium name="The Broad Institute Genomics Platform"/>
            <consortium name="The Broad Institute Genome Sequencing Center for Infectious Disease"/>
            <person name="Wu L."/>
            <person name="Ma J."/>
        </authorList>
    </citation>
    <scope>NUCLEOTIDE SEQUENCE [LARGE SCALE GENOMIC DNA]</scope>
    <source>
        <strain evidence="7">JCM 17593</strain>
    </source>
</reference>
<evidence type="ECO:0000313" key="6">
    <source>
        <dbReference type="EMBL" id="GAA4191486.1"/>
    </source>
</evidence>
<dbReference type="PANTHER" id="PTHR45947:SF3">
    <property type="entry name" value="SULFOQUINOVOSYL TRANSFERASE SQD2"/>
    <property type="match status" value="1"/>
</dbReference>
<gene>
    <name evidence="6" type="ORF">GCM10022288_22340</name>
</gene>
<feature type="domain" description="Glycosyl transferase family 1" evidence="4">
    <location>
        <begin position="204"/>
        <end position="339"/>
    </location>
</feature>
<keyword evidence="2" id="KW-0328">Glycosyltransferase</keyword>
<evidence type="ECO:0000259" key="5">
    <source>
        <dbReference type="Pfam" id="PF13439"/>
    </source>
</evidence>
<evidence type="ECO:0000259" key="4">
    <source>
        <dbReference type="Pfam" id="PF00534"/>
    </source>
</evidence>
<evidence type="ECO:0000256" key="3">
    <source>
        <dbReference type="ARBA" id="ARBA00022679"/>
    </source>
</evidence>